<accession>A0A7W8Y9Z4</accession>
<evidence type="ECO:0000313" key="3">
    <source>
        <dbReference type="Proteomes" id="UP000523863"/>
    </source>
</evidence>
<keyword evidence="1" id="KW-0812">Transmembrane</keyword>
<keyword evidence="1" id="KW-0472">Membrane</keyword>
<feature type="transmembrane region" description="Helical" evidence="1">
    <location>
        <begin position="50"/>
        <end position="70"/>
    </location>
</feature>
<dbReference type="EMBL" id="JACHBL010000001">
    <property type="protein sequence ID" value="MBB5597683.1"/>
    <property type="molecule type" value="Genomic_DNA"/>
</dbReference>
<reference evidence="2 3" key="1">
    <citation type="submission" date="2020-08" db="EMBL/GenBank/DDBJ databases">
        <title>Sequencing the genomes of 1000 actinobacteria strains.</title>
        <authorList>
            <person name="Klenk H.-P."/>
        </authorList>
    </citation>
    <scope>NUCLEOTIDE SEQUENCE [LARGE SCALE GENOMIC DNA]</scope>
    <source>
        <strain evidence="2 3">DSM 23694</strain>
    </source>
</reference>
<sequence>MSFPSQSPYSSLQESPRPAGSGVAVTIALIALFMFLGVVAFFLWSSYGTTGLTLTTLLALIPLVICLVGLRWVDRWDPEPRVFVTIALLWGAGVSVIMALVFGGVFQAAFGGLSPFEDPELFGAIVQAPIIEEISKGLGVLLIFMLGKSHFDGTVDGVVYGGLVGAGFAFTENILYFMSSFEDHDASLMQIFILRGLFSPFAHVLFTAWTGFMLGLAVQRGKRAHWLWYFLAGLIPAMIAHFFWNGGLSLFFSDFLSFYFLFQVPLFILTIVGVWYMRRVERKLLATRLADYAQAGWLSGEEVEMFTTPQGRRRARLWAVAAGAGGIMKDFTSTATRLGATRHRIVRGHALPQDASEEQRMLSLLVRQRQQLFAQVQAHRSFGTKR</sequence>
<dbReference type="Pfam" id="PF13367">
    <property type="entry name" value="PrsW-protease"/>
    <property type="match status" value="1"/>
</dbReference>
<keyword evidence="1" id="KW-1133">Transmembrane helix</keyword>
<dbReference type="AlphaFoldDB" id="A0A7W8Y9Z4"/>
<name>A0A7W8Y9Z4_9MICC</name>
<organism evidence="2 3">
    <name type="scientific">Neomicrococcus lactis</name>
    <dbReference type="NCBI Taxonomy" id="732241"/>
    <lineage>
        <taxon>Bacteria</taxon>
        <taxon>Bacillati</taxon>
        <taxon>Actinomycetota</taxon>
        <taxon>Actinomycetes</taxon>
        <taxon>Micrococcales</taxon>
        <taxon>Micrococcaceae</taxon>
        <taxon>Neomicrococcus</taxon>
    </lineage>
</organism>
<gene>
    <name evidence="2" type="ORF">BKA12_000763</name>
</gene>
<dbReference type="GO" id="GO:0008233">
    <property type="term" value="F:peptidase activity"/>
    <property type="evidence" value="ECO:0007669"/>
    <property type="project" value="InterPro"/>
</dbReference>
<keyword evidence="3" id="KW-1185">Reference proteome</keyword>
<dbReference type="PANTHER" id="PTHR36844">
    <property type="entry name" value="PROTEASE PRSW"/>
    <property type="match status" value="1"/>
</dbReference>
<evidence type="ECO:0000256" key="1">
    <source>
        <dbReference type="SAM" id="Phobius"/>
    </source>
</evidence>
<protein>
    <submittedName>
        <fullName evidence="2">RsiW-degrading membrane proteinase PrsW (M82 family)</fullName>
    </submittedName>
</protein>
<feature type="transmembrane region" description="Helical" evidence="1">
    <location>
        <begin position="121"/>
        <end position="146"/>
    </location>
</feature>
<feature type="transmembrane region" description="Helical" evidence="1">
    <location>
        <begin position="82"/>
        <end position="109"/>
    </location>
</feature>
<proteinExistence type="predicted"/>
<evidence type="ECO:0000313" key="2">
    <source>
        <dbReference type="EMBL" id="MBB5597683.1"/>
    </source>
</evidence>
<feature type="transmembrane region" description="Helical" evidence="1">
    <location>
        <begin position="226"/>
        <end position="244"/>
    </location>
</feature>
<feature type="transmembrane region" description="Helical" evidence="1">
    <location>
        <begin position="158"/>
        <end position="179"/>
    </location>
</feature>
<dbReference type="RefSeq" id="WP_183640798.1">
    <property type="nucleotide sequence ID" value="NZ_JACHBL010000001.1"/>
</dbReference>
<feature type="transmembrane region" description="Helical" evidence="1">
    <location>
        <begin position="191"/>
        <end position="214"/>
    </location>
</feature>
<dbReference type="PANTHER" id="PTHR36844:SF1">
    <property type="entry name" value="PROTEASE PRSW"/>
    <property type="match status" value="1"/>
</dbReference>
<dbReference type="Proteomes" id="UP000523863">
    <property type="component" value="Unassembled WGS sequence"/>
</dbReference>
<dbReference type="InterPro" id="IPR026898">
    <property type="entry name" value="PrsW"/>
</dbReference>
<comment type="caution">
    <text evidence="2">The sequence shown here is derived from an EMBL/GenBank/DDBJ whole genome shotgun (WGS) entry which is preliminary data.</text>
</comment>
<feature type="transmembrane region" description="Helical" evidence="1">
    <location>
        <begin position="256"/>
        <end position="277"/>
    </location>
</feature>
<feature type="transmembrane region" description="Helical" evidence="1">
    <location>
        <begin position="21"/>
        <end position="44"/>
    </location>
</feature>